<sequence length="371" mass="40206">MAFARLSGRLELPVLVPVTSTRGPIGKQAAYAAAGKDPPTSDGVGSSVNSTPARRPTPPDEAVSVDNSSVSTVLNTPGSVVDVSVALPACTRPTNTIPDATEQVSLADGANPEATAQTTPCVYAPVANPDTIPNATEEDRTMVGPIPDHTDDQRRWSTTDVEESKSETDETDDVVDFEVFDGENFMEGLLKEKLFGPVAADDVNVVTSADLSDSDSDADNEDVIADNEVAPAPVEGAEDLIDETMNDDDVDMELLGLTEQYLRDIANWWEVYDEDQSGNLLVDQATDYYNGPCGPTRSAVAYADSPLGMFFYFLPKELWVRIADESNRYREQNIIAVATSRRNKLLARQAKDPRISVPNLEEIEENLAKFK</sequence>
<protein>
    <submittedName>
        <fullName evidence="2">Uncharacterized protein</fullName>
    </submittedName>
</protein>
<feature type="compositionally biased region" description="Polar residues" evidence="1">
    <location>
        <begin position="43"/>
        <end position="52"/>
    </location>
</feature>
<gene>
    <name evidence="2" type="ORF">PHPALM_30204</name>
</gene>
<evidence type="ECO:0000313" key="2">
    <source>
        <dbReference type="EMBL" id="POM60880.1"/>
    </source>
</evidence>
<dbReference type="EMBL" id="NCKW01016653">
    <property type="protein sequence ID" value="POM60880.1"/>
    <property type="molecule type" value="Genomic_DNA"/>
</dbReference>
<dbReference type="Proteomes" id="UP000237271">
    <property type="component" value="Unassembled WGS sequence"/>
</dbReference>
<name>A0A2P4X5U0_9STRA</name>
<feature type="region of interest" description="Disordered" evidence="1">
    <location>
        <begin position="124"/>
        <end position="172"/>
    </location>
</feature>
<feature type="compositionally biased region" description="Basic and acidic residues" evidence="1">
    <location>
        <begin position="148"/>
        <end position="168"/>
    </location>
</feature>
<accession>A0A2P4X5U0</accession>
<organism evidence="2 3">
    <name type="scientific">Phytophthora palmivora</name>
    <dbReference type="NCBI Taxonomy" id="4796"/>
    <lineage>
        <taxon>Eukaryota</taxon>
        <taxon>Sar</taxon>
        <taxon>Stramenopiles</taxon>
        <taxon>Oomycota</taxon>
        <taxon>Peronosporomycetes</taxon>
        <taxon>Peronosporales</taxon>
        <taxon>Peronosporaceae</taxon>
        <taxon>Phytophthora</taxon>
    </lineage>
</organism>
<proteinExistence type="predicted"/>
<keyword evidence="3" id="KW-1185">Reference proteome</keyword>
<reference evidence="2 3" key="1">
    <citation type="journal article" date="2017" name="Genome Biol. Evol.">
        <title>Phytophthora megakarya and P. palmivora, closely related causal agents of cacao black pod rot, underwent increases in genome sizes and gene numbers by different mechanisms.</title>
        <authorList>
            <person name="Ali S.S."/>
            <person name="Shao J."/>
            <person name="Lary D.J."/>
            <person name="Kronmiller B."/>
            <person name="Shen D."/>
            <person name="Strem M.D."/>
            <person name="Amoako-Attah I."/>
            <person name="Akrofi A.Y."/>
            <person name="Begoude B.A."/>
            <person name="Ten Hoopen G.M."/>
            <person name="Coulibaly K."/>
            <person name="Kebe B.I."/>
            <person name="Melnick R.L."/>
            <person name="Guiltinan M.J."/>
            <person name="Tyler B.M."/>
            <person name="Meinhardt L.W."/>
            <person name="Bailey B.A."/>
        </authorList>
    </citation>
    <scope>NUCLEOTIDE SEQUENCE [LARGE SCALE GENOMIC DNA]</scope>
    <source>
        <strain evidence="3">sbr112.9</strain>
    </source>
</reference>
<dbReference type="OrthoDB" id="125160at2759"/>
<feature type="region of interest" description="Disordered" evidence="1">
    <location>
        <begin position="29"/>
        <end position="68"/>
    </location>
</feature>
<evidence type="ECO:0000256" key="1">
    <source>
        <dbReference type="SAM" id="MobiDB-lite"/>
    </source>
</evidence>
<comment type="caution">
    <text evidence="2">The sequence shown here is derived from an EMBL/GenBank/DDBJ whole genome shotgun (WGS) entry which is preliminary data.</text>
</comment>
<evidence type="ECO:0000313" key="3">
    <source>
        <dbReference type="Proteomes" id="UP000237271"/>
    </source>
</evidence>
<feature type="non-terminal residue" evidence="2">
    <location>
        <position position="371"/>
    </location>
</feature>
<dbReference type="AlphaFoldDB" id="A0A2P4X5U0"/>